<feature type="region of interest" description="Disordered" evidence="1">
    <location>
        <begin position="1"/>
        <end position="30"/>
    </location>
</feature>
<reference evidence="3" key="1">
    <citation type="journal article" date="2019" name="Int. J. Syst. Evol. Microbiol.">
        <title>The Global Catalogue of Microorganisms (GCM) 10K type strain sequencing project: providing services to taxonomists for standard genome sequencing and annotation.</title>
        <authorList>
            <consortium name="The Broad Institute Genomics Platform"/>
            <consortium name="The Broad Institute Genome Sequencing Center for Infectious Disease"/>
            <person name="Wu L."/>
            <person name="Ma J."/>
        </authorList>
    </citation>
    <scope>NUCLEOTIDE SEQUENCE [LARGE SCALE GENOMIC DNA]</scope>
    <source>
        <strain evidence="3">JCM 4316</strain>
    </source>
</reference>
<comment type="caution">
    <text evidence="2">The sequence shown here is derived from an EMBL/GenBank/DDBJ whole genome shotgun (WGS) entry which is preliminary data.</text>
</comment>
<evidence type="ECO:0000313" key="3">
    <source>
        <dbReference type="Proteomes" id="UP001500253"/>
    </source>
</evidence>
<evidence type="ECO:0000256" key="1">
    <source>
        <dbReference type="SAM" id="MobiDB-lite"/>
    </source>
</evidence>
<protein>
    <submittedName>
        <fullName evidence="2">Uncharacterized protein</fullName>
    </submittedName>
</protein>
<gene>
    <name evidence="2" type="ORF">GCM10010246_52010</name>
</gene>
<accession>A0ABP5TMB5</accession>
<dbReference type="EMBL" id="BAAASD010000025">
    <property type="protein sequence ID" value="GAA2356320.1"/>
    <property type="molecule type" value="Genomic_DNA"/>
</dbReference>
<name>A0ABP5TMB5_9ACTN</name>
<evidence type="ECO:0000313" key="2">
    <source>
        <dbReference type="EMBL" id="GAA2356320.1"/>
    </source>
</evidence>
<keyword evidence="3" id="KW-1185">Reference proteome</keyword>
<sequence>MSAAGRQRRDGGHHDRPRRLHHPRLPTQNLSYSRASGRLWGHNEWTGHRVVFSIDPP</sequence>
<feature type="compositionally biased region" description="Basic residues" evidence="1">
    <location>
        <begin position="15"/>
        <end position="24"/>
    </location>
</feature>
<proteinExistence type="predicted"/>
<organism evidence="2 3">
    <name type="scientific">Streptomyces cuspidosporus</name>
    <dbReference type="NCBI Taxonomy" id="66882"/>
    <lineage>
        <taxon>Bacteria</taxon>
        <taxon>Bacillati</taxon>
        <taxon>Actinomycetota</taxon>
        <taxon>Actinomycetes</taxon>
        <taxon>Kitasatosporales</taxon>
        <taxon>Streptomycetaceae</taxon>
        <taxon>Streptomyces</taxon>
    </lineage>
</organism>
<dbReference type="Proteomes" id="UP001500253">
    <property type="component" value="Unassembled WGS sequence"/>
</dbReference>